<accession>A0AA45KG72</accession>
<evidence type="ECO:0000259" key="5">
    <source>
        <dbReference type="PROSITE" id="PS51192"/>
    </source>
</evidence>
<dbReference type="PROSITE" id="PS51192">
    <property type="entry name" value="HELICASE_ATP_BIND_1"/>
    <property type="match status" value="1"/>
</dbReference>
<dbReference type="InterPro" id="IPR001650">
    <property type="entry name" value="Helicase_C-like"/>
</dbReference>
<keyword evidence="2" id="KW-0067">ATP-binding</keyword>
<keyword evidence="8" id="KW-1185">Reference proteome</keyword>
<evidence type="ECO:0000256" key="3">
    <source>
        <dbReference type="ARBA" id="ARBA00023125"/>
    </source>
</evidence>
<dbReference type="SMART" id="SM00487">
    <property type="entry name" value="DEXDc"/>
    <property type="match status" value="1"/>
</dbReference>
<dbReference type="InterPro" id="IPR006935">
    <property type="entry name" value="Helicase/UvrB_N"/>
</dbReference>
<dbReference type="KEGG" id="lti:JW886_05390"/>
<evidence type="ECO:0000256" key="1">
    <source>
        <dbReference type="ARBA" id="ARBA00022741"/>
    </source>
</evidence>
<evidence type="ECO:0000313" key="7">
    <source>
        <dbReference type="EMBL" id="QSE75918.1"/>
    </source>
</evidence>
<dbReference type="GO" id="GO:0006302">
    <property type="term" value="P:double-strand break repair"/>
    <property type="evidence" value="ECO:0007669"/>
    <property type="project" value="TreeGrafter"/>
</dbReference>
<dbReference type="Gene3D" id="3.40.50.300">
    <property type="entry name" value="P-loop containing nucleotide triphosphate hydrolases"/>
    <property type="match status" value="2"/>
</dbReference>
<feature type="domain" description="Helicase C-terminal" evidence="6">
    <location>
        <begin position="291"/>
        <end position="438"/>
    </location>
</feature>
<dbReference type="GO" id="GO:0005524">
    <property type="term" value="F:ATP binding"/>
    <property type="evidence" value="ECO:0007669"/>
    <property type="project" value="UniProtKB-KW"/>
</dbReference>
<dbReference type="GO" id="GO:0016787">
    <property type="term" value="F:hydrolase activity"/>
    <property type="evidence" value="ECO:0007669"/>
    <property type="project" value="InterPro"/>
</dbReference>
<dbReference type="PANTHER" id="PTHR30580:SF1">
    <property type="entry name" value="COMF OPERON PROTEIN 1"/>
    <property type="match status" value="1"/>
</dbReference>
<dbReference type="EMBL" id="CP070872">
    <property type="protein sequence ID" value="QSE75918.1"/>
    <property type="molecule type" value="Genomic_DNA"/>
</dbReference>
<proteinExistence type="predicted"/>
<dbReference type="PANTHER" id="PTHR30580">
    <property type="entry name" value="PRIMOSOMAL PROTEIN N"/>
    <property type="match status" value="1"/>
</dbReference>
<dbReference type="Pfam" id="PF04851">
    <property type="entry name" value="ResIII"/>
    <property type="match status" value="1"/>
</dbReference>
<dbReference type="InterPro" id="IPR027417">
    <property type="entry name" value="P-loop_NTPase"/>
</dbReference>
<dbReference type="Pfam" id="PF00271">
    <property type="entry name" value="Helicase_C"/>
    <property type="match status" value="1"/>
</dbReference>
<dbReference type="GO" id="GO:0006270">
    <property type="term" value="P:DNA replication initiation"/>
    <property type="evidence" value="ECO:0007669"/>
    <property type="project" value="TreeGrafter"/>
</dbReference>
<organism evidence="7 8">
    <name type="scientific">Lactococcus taiwanensis</name>
    <dbReference type="NCBI Taxonomy" id="1151742"/>
    <lineage>
        <taxon>Bacteria</taxon>
        <taxon>Bacillati</taxon>
        <taxon>Bacillota</taxon>
        <taxon>Bacilli</taxon>
        <taxon>Lactobacillales</taxon>
        <taxon>Streptococcaceae</taxon>
        <taxon>Lactococcus</taxon>
    </lineage>
</organism>
<dbReference type="GO" id="GO:0006310">
    <property type="term" value="P:DNA recombination"/>
    <property type="evidence" value="ECO:0007669"/>
    <property type="project" value="TreeGrafter"/>
</dbReference>
<feature type="domain" description="Helicase ATP-binding" evidence="5">
    <location>
        <begin position="125"/>
        <end position="275"/>
    </location>
</feature>
<sequence>MEQFYGRLLLENDLKATDQPVSDNKDKFLITPQKVLKHAKVTKIQGMFSVNKRQIQCNRCGSLHFKHEVQLPLGCFYCPTCINLGRVRSDEWLYAFAQEEFQAGHYLRWRGKLTPAQQNIADQLVSNSKKHFHTLVRAVTGAGKTEMTYPLIDQFLKSGKGVAFVSPRIDVCIEIHNRLSHDFSCAIPLLYGHGKSYFRSPLVVATTHQLLRFQAAFDLIIVDEVDAFPFSESPYLYFALKKALKKEPQLLYLTATSTNYLEQQIKNGTLKQLELNQRFHQSPLILPRFFWHTQLIKKIKKQRKTGFPLLIFAAEIQAGQLLTQKLQKNFPHEKIACVSSKSSLRQEYIQQFRQGELDILVSTTILERGVTFPKVDVFVNHAEHSNFTKSSLIQMAGRVGRSSERPNGLVYFFHEGRTRAMTKARQEIKRSNLKGGLS</sequence>
<dbReference type="SUPFAM" id="SSF52540">
    <property type="entry name" value="P-loop containing nucleoside triphosphate hydrolases"/>
    <property type="match status" value="1"/>
</dbReference>
<name>A0AA45KG72_9LACT</name>
<keyword evidence="7" id="KW-0378">Hydrolase</keyword>
<keyword evidence="3" id="KW-0238">DNA-binding</keyword>
<dbReference type="InterPro" id="IPR014001">
    <property type="entry name" value="Helicase_ATP-bd"/>
</dbReference>
<dbReference type="GO" id="GO:0009432">
    <property type="term" value="P:SOS response"/>
    <property type="evidence" value="ECO:0007669"/>
    <property type="project" value="UniProtKB-KW"/>
</dbReference>
<dbReference type="GO" id="GO:0003677">
    <property type="term" value="F:DNA binding"/>
    <property type="evidence" value="ECO:0007669"/>
    <property type="project" value="UniProtKB-KW"/>
</dbReference>
<evidence type="ECO:0000259" key="6">
    <source>
        <dbReference type="PROSITE" id="PS51194"/>
    </source>
</evidence>
<gene>
    <name evidence="7" type="ORF">JW886_05390</name>
</gene>
<protein>
    <submittedName>
        <fullName evidence="7">DEAD/DEAH box helicase</fullName>
    </submittedName>
</protein>
<dbReference type="GO" id="GO:0043138">
    <property type="term" value="F:3'-5' DNA helicase activity"/>
    <property type="evidence" value="ECO:0007669"/>
    <property type="project" value="TreeGrafter"/>
</dbReference>
<dbReference type="PROSITE" id="PS51194">
    <property type="entry name" value="HELICASE_CTER"/>
    <property type="match status" value="1"/>
</dbReference>
<dbReference type="Proteomes" id="UP000663608">
    <property type="component" value="Chromosome"/>
</dbReference>
<dbReference type="AlphaFoldDB" id="A0AA45KG72"/>
<dbReference type="SMART" id="SM00490">
    <property type="entry name" value="HELICc"/>
    <property type="match status" value="1"/>
</dbReference>
<keyword evidence="4" id="KW-0227">DNA damage</keyword>
<keyword evidence="1" id="KW-0547">Nucleotide-binding</keyword>
<dbReference type="RefSeq" id="WP_205871492.1">
    <property type="nucleotide sequence ID" value="NZ_CP070872.1"/>
</dbReference>
<evidence type="ECO:0000313" key="8">
    <source>
        <dbReference type="Proteomes" id="UP000663608"/>
    </source>
</evidence>
<reference evidence="7 8" key="1">
    <citation type="submission" date="2021-02" db="EMBL/GenBank/DDBJ databases">
        <title>Complete genome sequence of Lactococcus lactis strain K_LL004.</title>
        <authorList>
            <person name="Kim H.B."/>
        </authorList>
    </citation>
    <scope>NUCLEOTIDE SEQUENCE [LARGE SCALE GENOMIC DNA]</scope>
    <source>
        <strain evidence="7 8">K_LL004</strain>
    </source>
</reference>
<evidence type="ECO:0000256" key="4">
    <source>
        <dbReference type="ARBA" id="ARBA00023236"/>
    </source>
</evidence>
<keyword evidence="7" id="KW-0347">Helicase</keyword>
<evidence type="ECO:0000256" key="2">
    <source>
        <dbReference type="ARBA" id="ARBA00022840"/>
    </source>
</evidence>
<keyword evidence="4" id="KW-0742">SOS response</keyword>